<feature type="compositionally biased region" description="Basic and acidic residues" evidence="1">
    <location>
        <begin position="116"/>
        <end position="126"/>
    </location>
</feature>
<name>A0A6J4MJ47_9BACT</name>
<accession>A0A6J4MJ47</accession>
<evidence type="ECO:0000256" key="1">
    <source>
        <dbReference type="SAM" id="MobiDB-lite"/>
    </source>
</evidence>
<feature type="region of interest" description="Disordered" evidence="1">
    <location>
        <begin position="1"/>
        <end position="126"/>
    </location>
</feature>
<feature type="non-terminal residue" evidence="2">
    <location>
        <position position="126"/>
    </location>
</feature>
<sequence>EAPDRTRTRSRHRRLREHRPADAAGTGRGAGPAGGHRGARHVRGHLLAAGPVAHHRAPHLGGRGRQAARRAGGDEPADDLAPRRRAQVPARHPGRRLGRVHRRERPRDRRHHAPARARDQRQARFL</sequence>
<evidence type="ECO:0000313" key="2">
    <source>
        <dbReference type="EMBL" id="CAA9359643.1"/>
    </source>
</evidence>
<organism evidence="2">
    <name type="scientific">uncultured Gemmatimonadota bacterium</name>
    <dbReference type="NCBI Taxonomy" id="203437"/>
    <lineage>
        <taxon>Bacteria</taxon>
        <taxon>Pseudomonadati</taxon>
        <taxon>Gemmatimonadota</taxon>
        <taxon>environmental samples</taxon>
    </lineage>
</organism>
<feature type="compositionally biased region" description="Basic residues" evidence="1">
    <location>
        <begin position="92"/>
        <end position="115"/>
    </location>
</feature>
<protein>
    <submittedName>
        <fullName evidence="2">Uncharacterized protein</fullName>
    </submittedName>
</protein>
<feature type="compositionally biased region" description="Basic residues" evidence="1">
    <location>
        <begin position="8"/>
        <end position="17"/>
    </location>
</feature>
<feature type="non-terminal residue" evidence="2">
    <location>
        <position position="1"/>
    </location>
</feature>
<dbReference type="EMBL" id="CADCTV010000764">
    <property type="protein sequence ID" value="CAA9359643.1"/>
    <property type="molecule type" value="Genomic_DNA"/>
</dbReference>
<gene>
    <name evidence="2" type="ORF">AVDCRST_MAG89-3654</name>
</gene>
<feature type="compositionally biased region" description="Gly residues" evidence="1">
    <location>
        <begin position="26"/>
        <end position="36"/>
    </location>
</feature>
<reference evidence="2" key="1">
    <citation type="submission" date="2020-02" db="EMBL/GenBank/DDBJ databases">
        <authorList>
            <person name="Meier V. D."/>
        </authorList>
    </citation>
    <scope>NUCLEOTIDE SEQUENCE</scope>
    <source>
        <strain evidence="2">AVDCRST_MAG89</strain>
    </source>
</reference>
<dbReference type="AlphaFoldDB" id="A0A6J4MJ47"/>
<proteinExistence type="predicted"/>